<feature type="signal peptide" evidence="2">
    <location>
        <begin position="1"/>
        <end position="19"/>
    </location>
</feature>
<accession>A0A8X6KJT2</accession>
<evidence type="ECO:0000256" key="2">
    <source>
        <dbReference type="SAM" id="SignalP"/>
    </source>
</evidence>
<proteinExistence type="predicted"/>
<gene>
    <name evidence="3" type="ORF">TNCT_517941</name>
</gene>
<keyword evidence="2" id="KW-0732">Signal</keyword>
<evidence type="ECO:0008006" key="5">
    <source>
        <dbReference type="Google" id="ProtNLM"/>
    </source>
</evidence>
<dbReference type="AlphaFoldDB" id="A0A8X6KJT2"/>
<feature type="chain" id="PRO_5036488357" description="Secreted protein" evidence="2">
    <location>
        <begin position="20"/>
        <end position="117"/>
    </location>
</feature>
<dbReference type="EMBL" id="BMAO01031300">
    <property type="protein sequence ID" value="GFQ74043.1"/>
    <property type="molecule type" value="Genomic_DNA"/>
</dbReference>
<evidence type="ECO:0000256" key="1">
    <source>
        <dbReference type="SAM" id="MobiDB-lite"/>
    </source>
</evidence>
<name>A0A8X6KJT2_TRICU</name>
<organism evidence="3 4">
    <name type="scientific">Trichonephila clavata</name>
    <name type="common">Joro spider</name>
    <name type="synonym">Nephila clavata</name>
    <dbReference type="NCBI Taxonomy" id="2740835"/>
    <lineage>
        <taxon>Eukaryota</taxon>
        <taxon>Metazoa</taxon>
        <taxon>Ecdysozoa</taxon>
        <taxon>Arthropoda</taxon>
        <taxon>Chelicerata</taxon>
        <taxon>Arachnida</taxon>
        <taxon>Araneae</taxon>
        <taxon>Araneomorphae</taxon>
        <taxon>Entelegynae</taxon>
        <taxon>Araneoidea</taxon>
        <taxon>Nephilidae</taxon>
        <taxon>Trichonephila</taxon>
    </lineage>
</organism>
<keyword evidence="4" id="KW-1185">Reference proteome</keyword>
<reference evidence="3" key="1">
    <citation type="submission" date="2020-07" db="EMBL/GenBank/DDBJ databases">
        <title>Multicomponent nature underlies the extraordinary mechanical properties of spider dragline silk.</title>
        <authorList>
            <person name="Kono N."/>
            <person name="Nakamura H."/>
            <person name="Mori M."/>
            <person name="Yoshida Y."/>
            <person name="Ohtoshi R."/>
            <person name="Malay A.D."/>
            <person name="Moran D.A.P."/>
            <person name="Tomita M."/>
            <person name="Numata K."/>
            <person name="Arakawa K."/>
        </authorList>
    </citation>
    <scope>NUCLEOTIDE SEQUENCE</scope>
</reference>
<evidence type="ECO:0000313" key="3">
    <source>
        <dbReference type="EMBL" id="GFQ74043.1"/>
    </source>
</evidence>
<dbReference type="Proteomes" id="UP000887116">
    <property type="component" value="Unassembled WGS sequence"/>
</dbReference>
<evidence type="ECO:0000313" key="4">
    <source>
        <dbReference type="Proteomes" id="UP000887116"/>
    </source>
</evidence>
<sequence>MVVIKYFFLLYLLIYSAKDSDYIAYSSNTTSHFPRGGKNRSLLTISAAIPRQWILWQASRQGRYQQGTGKRLGGRSRYQRGAAAAQLSPTKRCSLSQTPPIGGMHSEGILFFSLPLL</sequence>
<protein>
    <recommendedName>
        <fullName evidence="5">Secreted protein</fullName>
    </recommendedName>
</protein>
<comment type="caution">
    <text evidence="3">The sequence shown here is derived from an EMBL/GenBank/DDBJ whole genome shotgun (WGS) entry which is preliminary data.</text>
</comment>
<feature type="region of interest" description="Disordered" evidence="1">
    <location>
        <begin position="64"/>
        <end position="85"/>
    </location>
</feature>